<keyword evidence="6" id="KW-1133">Transmembrane helix</keyword>
<evidence type="ECO:0000313" key="10">
    <source>
        <dbReference type="Proteomes" id="UP000637628"/>
    </source>
</evidence>
<feature type="domain" description="Peptidase S8/S53" evidence="7">
    <location>
        <begin position="165"/>
        <end position="415"/>
    </location>
</feature>
<organism evidence="9 10">
    <name type="scientific">Paractinoplanes durhamensis</name>
    <dbReference type="NCBI Taxonomy" id="113563"/>
    <lineage>
        <taxon>Bacteria</taxon>
        <taxon>Bacillati</taxon>
        <taxon>Actinomycetota</taxon>
        <taxon>Actinomycetes</taxon>
        <taxon>Micromonosporales</taxon>
        <taxon>Micromonosporaceae</taxon>
        <taxon>Paractinoplanes</taxon>
    </lineage>
</organism>
<dbReference type="InterPro" id="IPR013783">
    <property type="entry name" value="Ig-like_fold"/>
</dbReference>
<dbReference type="InterPro" id="IPR037045">
    <property type="entry name" value="S8pro/Inhibitor_I9_sf"/>
</dbReference>
<dbReference type="PROSITE" id="PS00137">
    <property type="entry name" value="SUBTILASE_HIS"/>
    <property type="match status" value="1"/>
</dbReference>
<dbReference type="InterPro" id="IPR050131">
    <property type="entry name" value="Peptidase_S8_subtilisin-like"/>
</dbReference>
<dbReference type="Gene3D" id="2.60.40.10">
    <property type="entry name" value="Immunoglobulins"/>
    <property type="match status" value="2"/>
</dbReference>
<evidence type="ECO:0000256" key="5">
    <source>
        <dbReference type="PROSITE-ProRule" id="PRU01240"/>
    </source>
</evidence>
<comment type="similarity">
    <text evidence="1 5">Belongs to the peptidase S8 family.</text>
</comment>
<protein>
    <recommendedName>
        <fullName evidence="11">Peptidase S8/S53 domain-containing protein</fullName>
    </recommendedName>
</protein>
<evidence type="ECO:0000256" key="3">
    <source>
        <dbReference type="ARBA" id="ARBA00022801"/>
    </source>
</evidence>
<dbReference type="Gene3D" id="3.40.50.200">
    <property type="entry name" value="Peptidase S8/S53 domain"/>
    <property type="match status" value="1"/>
</dbReference>
<keyword evidence="2 5" id="KW-0645">Protease</keyword>
<feature type="transmembrane region" description="Helical" evidence="6">
    <location>
        <begin position="29"/>
        <end position="49"/>
    </location>
</feature>
<dbReference type="InterPro" id="IPR000209">
    <property type="entry name" value="Peptidase_S8/S53_dom"/>
</dbReference>
<comment type="caution">
    <text evidence="9">The sequence shown here is derived from an EMBL/GenBank/DDBJ whole genome shotgun (WGS) entry which is preliminary data.</text>
</comment>
<name>A0ABQ3Z2C9_9ACTN</name>
<dbReference type="InterPro" id="IPR023828">
    <property type="entry name" value="Peptidase_S8_Ser-AS"/>
</dbReference>
<dbReference type="Pfam" id="PF00082">
    <property type="entry name" value="Peptidase_S8"/>
    <property type="match status" value="1"/>
</dbReference>
<evidence type="ECO:0000313" key="9">
    <source>
        <dbReference type="EMBL" id="GIE03984.1"/>
    </source>
</evidence>
<evidence type="ECO:0000256" key="2">
    <source>
        <dbReference type="ARBA" id="ARBA00022670"/>
    </source>
</evidence>
<keyword evidence="6" id="KW-0812">Transmembrane</keyword>
<keyword evidence="6" id="KW-0472">Membrane</keyword>
<feature type="domain" description="Fervidolysin-like N-terminal prodomain" evidence="8">
    <location>
        <begin position="56"/>
        <end position="127"/>
    </location>
</feature>
<dbReference type="EMBL" id="BOML01000041">
    <property type="protein sequence ID" value="GIE03984.1"/>
    <property type="molecule type" value="Genomic_DNA"/>
</dbReference>
<dbReference type="SUPFAM" id="SSF52743">
    <property type="entry name" value="Subtilisin-like"/>
    <property type="match status" value="1"/>
</dbReference>
<keyword evidence="4 5" id="KW-0720">Serine protease</keyword>
<dbReference type="PROSITE" id="PS00138">
    <property type="entry name" value="SUBTILASE_SER"/>
    <property type="match status" value="1"/>
</dbReference>
<dbReference type="PANTHER" id="PTHR43806:SF11">
    <property type="entry name" value="CEREVISIN-RELATED"/>
    <property type="match status" value="1"/>
</dbReference>
<dbReference type="InterPro" id="IPR022398">
    <property type="entry name" value="Peptidase_S8_His-AS"/>
</dbReference>
<dbReference type="Pfam" id="PF22148">
    <property type="entry name" value="Fervidolysin_NPro-like"/>
    <property type="match status" value="1"/>
</dbReference>
<evidence type="ECO:0000259" key="7">
    <source>
        <dbReference type="Pfam" id="PF00082"/>
    </source>
</evidence>
<evidence type="ECO:0000256" key="1">
    <source>
        <dbReference type="ARBA" id="ARBA00011073"/>
    </source>
</evidence>
<dbReference type="PROSITE" id="PS51892">
    <property type="entry name" value="SUBTILASE"/>
    <property type="match status" value="1"/>
</dbReference>
<evidence type="ECO:0000256" key="6">
    <source>
        <dbReference type="SAM" id="Phobius"/>
    </source>
</evidence>
<keyword evidence="10" id="KW-1185">Reference proteome</keyword>
<dbReference type="PANTHER" id="PTHR43806">
    <property type="entry name" value="PEPTIDASE S8"/>
    <property type="match status" value="1"/>
</dbReference>
<dbReference type="InterPro" id="IPR015500">
    <property type="entry name" value="Peptidase_S8_subtilisin-rel"/>
</dbReference>
<reference evidence="9 10" key="1">
    <citation type="submission" date="2021-01" db="EMBL/GenBank/DDBJ databases">
        <title>Whole genome shotgun sequence of Actinoplanes durhamensis NBRC 14914.</title>
        <authorList>
            <person name="Komaki H."/>
            <person name="Tamura T."/>
        </authorList>
    </citation>
    <scope>NUCLEOTIDE SEQUENCE [LARGE SCALE GENOMIC DNA]</scope>
    <source>
        <strain evidence="9 10">NBRC 14914</strain>
    </source>
</reference>
<keyword evidence="3 5" id="KW-0378">Hydrolase</keyword>
<gene>
    <name evidence="9" type="ORF">Adu01nite_53340</name>
</gene>
<feature type="active site" description="Charge relay system" evidence="5">
    <location>
        <position position="206"/>
    </location>
</feature>
<dbReference type="InterPro" id="IPR036852">
    <property type="entry name" value="Peptidase_S8/S53_dom_sf"/>
</dbReference>
<sequence length="614" mass="64163">MHFADGPLRFVRHINGEARAFMQLTKRRIIVGLISTAVVASLTGAATWANAAETGGSSGTAAPVRLIVGYKAGSGPATTTQKLSAAGARAQQNLDQLNATTLQVPKAASASLIASLRSDPNVAYVEVDRVRKIAEVTPNDPFYAEGHQPELNEVNVPAAWDTTTGSAVRIAVIDTGVTAVGDLTGAVLPGYDFVNNDSNPADDEGHGTMVSSLIAARGNNGQGMAGVCWACQILPVKALDSNGDGYDSTIAKAITWSVQNGAKIINMSLGGTGYSQVLADAVAYANASSVLVVAAAGNGGNTTRNYPAAYSDVLAVGATARCPEFASDPACTNKTNEKASFTSYNSGTDKWVDVAAPGWDAVMDKNGNYNTGEPGTSFSAPIVTGIAGLLKSAKPNFTGWSLLSAIQSSATPIGSWVTYGKVNATNALTKGTETTPPTIAGLSPLQNAKVRGTVTFTPSKLADVGSGVRLITLWVDGVFKAGTYKAPWTLKWNSAGRNGPAKVSFRVFDKAGNQRYYDRTVIADNTAPTVKITKAPKNKAKISGTVKISYTGSDKYGIKNYQLIINGKVVQTHTNTAAFSFVASKYPKSSIRVQVRAYDVAGNARITSVLTYHR</sequence>
<dbReference type="Gene3D" id="3.30.70.80">
    <property type="entry name" value="Peptidase S8 propeptide/proteinase inhibitor I9"/>
    <property type="match status" value="1"/>
</dbReference>
<dbReference type="Pfam" id="PF17957">
    <property type="entry name" value="Big_7"/>
    <property type="match status" value="1"/>
</dbReference>
<proteinExistence type="inferred from homology"/>
<accession>A0ABQ3Z2C9</accession>
<dbReference type="PRINTS" id="PR00723">
    <property type="entry name" value="SUBTILISIN"/>
</dbReference>
<evidence type="ECO:0000256" key="4">
    <source>
        <dbReference type="ARBA" id="ARBA00022825"/>
    </source>
</evidence>
<dbReference type="Proteomes" id="UP000637628">
    <property type="component" value="Unassembled WGS sequence"/>
</dbReference>
<evidence type="ECO:0008006" key="11">
    <source>
        <dbReference type="Google" id="ProtNLM"/>
    </source>
</evidence>
<feature type="active site" description="Charge relay system" evidence="5">
    <location>
        <position position="377"/>
    </location>
</feature>
<evidence type="ECO:0000259" key="8">
    <source>
        <dbReference type="Pfam" id="PF22148"/>
    </source>
</evidence>
<dbReference type="InterPro" id="IPR054399">
    <property type="entry name" value="Fervidolysin-like_N_prodom"/>
</dbReference>
<feature type="active site" description="Charge relay system" evidence="5">
    <location>
        <position position="174"/>
    </location>
</feature>